<name>A0ABR4M493_9EURO</name>
<organism evidence="1 2">
    <name type="scientific">Aspergillus lucknowensis</name>
    <dbReference type="NCBI Taxonomy" id="176173"/>
    <lineage>
        <taxon>Eukaryota</taxon>
        <taxon>Fungi</taxon>
        <taxon>Dikarya</taxon>
        <taxon>Ascomycota</taxon>
        <taxon>Pezizomycotina</taxon>
        <taxon>Eurotiomycetes</taxon>
        <taxon>Eurotiomycetidae</taxon>
        <taxon>Eurotiales</taxon>
        <taxon>Aspergillaceae</taxon>
        <taxon>Aspergillus</taxon>
        <taxon>Aspergillus subgen. Nidulantes</taxon>
    </lineage>
</organism>
<dbReference type="SUPFAM" id="SSF53167">
    <property type="entry name" value="Purine and uridine phosphorylases"/>
    <property type="match status" value="1"/>
</dbReference>
<protein>
    <submittedName>
        <fullName evidence="1">Nucleoside phosphorylase domain-containing protein</fullName>
    </submittedName>
</protein>
<keyword evidence="2" id="KW-1185">Reference proteome</keyword>
<proteinExistence type="predicted"/>
<dbReference type="InterPro" id="IPR035994">
    <property type="entry name" value="Nucleoside_phosphorylase_sf"/>
</dbReference>
<dbReference type="Gene3D" id="3.40.50.1580">
    <property type="entry name" value="Nucleoside phosphorylase domain"/>
    <property type="match status" value="1"/>
</dbReference>
<comment type="caution">
    <text evidence="1">The sequence shown here is derived from an EMBL/GenBank/DDBJ whole genome shotgun (WGS) entry which is preliminary data.</text>
</comment>
<gene>
    <name evidence="1" type="ORF">BJX67DRAFT_369626</name>
</gene>
<dbReference type="Proteomes" id="UP001610432">
    <property type="component" value="Unassembled WGS sequence"/>
</dbReference>
<dbReference type="InterPro" id="IPR053137">
    <property type="entry name" value="NLR-like"/>
</dbReference>
<accession>A0ABR4M493</accession>
<evidence type="ECO:0000313" key="1">
    <source>
        <dbReference type="EMBL" id="KAL2871419.1"/>
    </source>
</evidence>
<reference evidence="1 2" key="1">
    <citation type="submission" date="2024-07" db="EMBL/GenBank/DDBJ databases">
        <title>Section-level genome sequencing and comparative genomics of Aspergillus sections Usti and Cavernicolus.</title>
        <authorList>
            <consortium name="Lawrence Berkeley National Laboratory"/>
            <person name="Nybo J.L."/>
            <person name="Vesth T.C."/>
            <person name="Theobald S."/>
            <person name="Frisvad J.C."/>
            <person name="Larsen T.O."/>
            <person name="Kjaerboelling I."/>
            <person name="Rothschild-Mancinelli K."/>
            <person name="Lyhne E.K."/>
            <person name="Kogle M.E."/>
            <person name="Barry K."/>
            <person name="Clum A."/>
            <person name="Na H."/>
            <person name="Ledsgaard L."/>
            <person name="Lin J."/>
            <person name="Lipzen A."/>
            <person name="Kuo A."/>
            <person name="Riley R."/>
            <person name="Mondo S."/>
            <person name="Labutti K."/>
            <person name="Haridas S."/>
            <person name="Pangalinan J."/>
            <person name="Salamov A.A."/>
            <person name="Simmons B.A."/>
            <person name="Magnuson J.K."/>
            <person name="Chen J."/>
            <person name="Drula E."/>
            <person name="Henrissat B."/>
            <person name="Wiebenga A."/>
            <person name="Lubbers R.J."/>
            <person name="Gomes A.C."/>
            <person name="Macurrencykelacurrency M.R."/>
            <person name="Stajich J."/>
            <person name="Grigoriev I.V."/>
            <person name="Mortensen U.H."/>
            <person name="De Vries R.P."/>
            <person name="Baker S.E."/>
            <person name="Andersen M.R."/>
        </authorList>
    </citation>
    <scope>NUCLEOTIDE SEQUENCE [LARGE SCALE GENOMIC DNA]</scope>
    <source>
        <strain evidence="1 2">CBS 449.75</strain>
    </source>
</reference>
<dbReference type="GeneID" id="98145859"/>
<dbReference type="PANTHER" id="PTHR46082">
    <property type="entry name" value="ATP/GTP-BINDING PROTEIN-RELATED"/>
    <property type="match status" value="1"/>
</dbReference>
<evidence type="ECO:0000313" key="2">
    <source>
        <dbReference type="Proteomes" id="UP001610432"/>
    </source>
</evidence>
<dbReference type="PANTHER" id="PTHR46082:SF11">
    <property type="entry name" value="AAA+ ATPASE DOMAIN-CONTAINING PROTEIN-RELATED"/>
    <property type="match status" value="1"/>
</dbReference>
<dbReference type="EMBL" id="JBFXLQ010000003">
    <property type="protein sequence ID" value="KAL2871419.1"/>
    <property type="molecule type" value="Genomic_DNA"/>
</dbReference>
<dbReference type="RefSeq" id="XP_070890398.1">
    <property type="nucleotide sequence ID" value="XM_071030787.1"/>
</dbReference>
<sequence length="348" mass="38906">MASFLCRTKYTVGWISPLRDELVVAIEMLDEEHGMPMQTPKEDTNTYYLGKIGDHNIAMACLAGGQMGIGSAAVVGENMRRTFKNIRFALLVGIGGGVPSKEKDVRLGDVVVSYPDGPYPGIVQYDYGKLHADGEIETKGWLNAPPSKLLAAVDMLRVLHSRPKNPINNMCKIIDELGPEFAYPGDKHDSPDHLYPVEYPHITRPGSETCKSCDTTRILHRVNREHPHKPNVHYGIIASGNLVVKDGVGREKIDKRYRNLIWCCEMEAAGLVNNFPCLAIRGITDYCDSHKNDTWRKRAIAAACAYSKELLLHIERTDVEEMECAVNVMKAVQEKEMKRWNKPRSSAG</sequence>